<organism evidence="1 2">
    <name type="scientific">Hebeloma cylindrosporum</name>
    <dbReference type="NCBI Taxonomy" id="76867"/>
    <lineage>
        <taxon>Eukaryota</taxon>
        <taxon>Fungi</taxon>
        <taxon>Dikarya</taxon>
        <taxon>Basidiomycota</taxon>
        <taxon>Agaricomycotina</taxon>
        <taxon>Agaricomycetes</taxon>
        <taxon>Agaricomycetidae</taxon>
        <taxon>Agaricales</taxon>
        <taxon>Agaricineae</taxon>
        <taxon>Hymenogastraceae</taxon>
        <taxon>Hebeloma</taxon>
    </lineage>
</organism>
<evidence type="ECO:0000313" key="2">
    <source>
        <dbReference type="Proteomes" id="UP000053424"/>
    </source>
</evidence>
<dbReference type="Proteomes" id="UP000053424">
    <property type="component" value="Unassembled WGS sequence"/>
</dbReference>
<dbReference type="AlphaFoldDB" id="A0A0C3BZC5"/>
<dbReference type="EMBL" id="KN831779">
    <property type="protein sequence ID" value="KIM41940.1"/>
    <property type="molecule type" value="Genomic_DNA"/>
</dbReference>
<evidence type="ECO:0000313" key="1">
    <source>
        <dbReference type="EMBL" id="KIM41940.1"/>
    </source>
</evidence>
<evidence type="ECO:0008006" key="3">
    <source>
        <dbReference type="Google" id="ProtNLM"/>
    </source>
</evidence>
<dbReference type="OrthoDB" id="3264508at2759"/>
<keyword evidence="2" id="KW-1185">Reference proteome</keyword>
<dbReference type="HOGENOM" id="CLU_1082039_0_0_1"/>
<sequence>MSETKSTLIYDIIARVVELCCDGYHLLFQCSLVNWEFNRAASRVLYSRVAISPQFKAILDLRDTGSIPESSNFQSATLPQYASYVHSLEVRGFMTKRRTTLPETIAKGIVKFISLRRLVFAPITYHEDLFVQVLHHDILSNLRSLTDLTVNKSCMDEGVVQNLVAVNGLKRLTLFDPGRAILQLLPDWLRRLSPTLTELHLKNNCGSVTPGVLKSFTPHVENSLEAFTLGLSYSLTDNDVFTFLGGLSKLKSVHLSK</sequence>
<proteinExistence type="predicted"/>
<reference evidence="1 2" key="1">
    <citation type="submission" date="2014-04" db="EMBL/GenBank/DDBJ databases">
        <authorList>
            <consortium name="DOE Joint Genome Institute"/>
            <person name="Kuo A."/>
            <person name="Gay G."/>
            <person name="Dore J."/>
            <person name="Kohler A."/>
            <person name="Nagy L.G."/>
            <person name="Floudas D."/>
            <person name="Copeland A."/>
            <person name="Barry K.W."/>
            <person name="Cichocki N."/>
            <person name="Veneault-Fourrey C."/>
            <person name="LaButti K."/>
            <person name="Lindquist E.A."/>
            <person name="Lipzen A."/>
            <person name="Lundell T."/>
            <person name="Morin E."/>
            <person name="Murat C."/>
            <person name="Sun H."/>
            <person name="Tunlid A."/>
            <person name="Henrissat B."/>
            <person name="Grigoriev I.V."/>
            <person name="Hibbett D.S."/>
            <person name="Martin F."/>
            <person name="Nordberg H.P."/>
            <person name="Cantor M.N."/>
            <person name="Hua S.X."/>
        </authorList>
    </citation>
    <scope>NUCLEOTIDE SEQUENCE [LARGE SCALE GENOMIC DNA]</scope>
    <source>
        <strain evidence="2">h7</strain>
    </source>
</reference>
<name>A0A0C3BZC5_HEBCY</name>
<protein>
    <recommendedName>
        <fullName evidence="3">F-box domain-containing protein</fullName>
    </recommendedName>
</protein>
<dbReference type="SUPFAM" id="SSF52047">
    <property type="entry name" value="RNI-like"/>
    <property type="match status" value="1"/>
</dbReference>
<reference evidence="2" key="2">
    <citation type="submission" date="2015-01" db="EMBL/GenBank/DDBJ databases">
        <title>Evolutionary Origins and Diversification of the Mycorrhizal Mutualists.</title>
        <authorList>
            <consortium name="DOE Joint Genome Institute"/>
            <consortium name="Mycorrhizal Genomics Consortium"/>
            <person name="Kohler A."/>
            <person name="Kuo A."/>
            <person name="Nagy L.G."/>
            <person name="Floudas D."/>
            <person name="Copeland A."/>
            <person name="Barry K.W."/>
            <person name="Cichocki N."/>
            <person name="Veneault-Fourrey C."/>
            <person name="LaButti K."/>
            <person name="Lindquist E.A."/>
            <person name="Lipzen A."/>
            <person name="Lundell T."/>
            <person name="Morin E."/>
            <person name="Murat C."/>
            <person name="Riley R."/>
            <person name="Ohm R."/>
            <person name="Sun H."/>
            <person name="Tunlid A."/>
            <person name="Henrissat B."/>
            <person name="Grigoriev I.V."/>
            <person name="Hibbett D.S."/>
            <person name="Martin F."/>
        </authorList>
    </citation>
    <scope>NUCLEOTIDE SEQUENCE [LARGE SCALE GENOMIC DNA]</scope>
    <source>
        <strain evidence="2">h7</strain>
    </source>
</reference>
<gene>
    <name evidence="1" type="ORF">M413DRAFT_445142</name>
</gene>
<dbReference type="InterPro" id="IPR032675">
    <property type="entry name" value="LRR_dom_sf"/>
</dbReference>
<accession>A0A0C3BZC5</accession>
<dbReference type="Gene3D" id="3.80.10.10">
    <property type="entry name" value="Ribonuclease Inhibitor"/>
    <property type="match status" value="1"/>
</dbReference>